<dbReference type="GO" id="GO:0045944">
    <property type="term" value="P:positive regulation of transcription by RNA polymerase II"/>
    <property type="evidence" value="ECO:0007669"/>
    <property type="project" value="TreeGrafter"/>
</dbReference>
<dbReference type="SMART" id="SM00066">
    <property type="entry name" value="GAL4"/>
    <property type="match status" value="1"/>
</dbReference>
<dbReference type="GO" id="GO:0008270">
    <property type="term" value="F:zinc ion binding"/>
    <property type="evidence" value="ECO:0007669"/>
    <property type="project" value="InterPro"/>
</dbReference>
<keyword evidence="2" id="KW-0805">Transcription regulation</keyword>
<evidence type="ECO:0000313" key="9">
    <source>
        <dbReference type="Proteomes" id="UP001152646"/>
    </source>
</evidence>
<dbReference type="Gene3D" id="4.10.240.10">
    <property type="entry name" value="Zn(2)-C6 fungal-type DNA-binding domain"/>
    <property type="match status" value="1"/>
</dbReference>
<dbReference type="PANTHER" id="PTHR47655">
    <property type="entry name" value="QUINIC ACID UTILIZATION ACTIVATOR"/>
    <property type="match status" value="1"/>
</dbReference>
<name>A0A9W4IH51_9EURO</name>
<dbReference type="GO" id="GO:0003677">
    <property type="term" value="F:DNA binding"/>
    <property type="evidence" value="ECO:0007669"/>
    <property type="project" value="UniProtKB-KW"/>
</dbReference>
<protein>
    <recommendedName>
        <fullName evidence="7">Zn(2)-C6 fungal-type domain-containing protein</fullName>
    </recommendedName>
</protein>
<dbReference type="CDD" id="cd00067">
    <property type="entry name" value="GAL4"/>
    <property type="match status" value="1"/>
</dbReference>
<dbReference type="InterPro" id="IPR052783">
    <property type="entry name" value="Metabolic/Drug-Res_Regulator"/>
</dbReference>
<dbReference type="SUPFAM" id="SSF57701">
    <property type="entry name" value="Zn2/Cys6 DNA-binding domain"/>
    <property type="match status" value="1"/>
</dbReference>
<dbReference type="GO" id="GO:0000981">
    <property type="term" value="F:DNA-binding transcription factor activity, RNA polymerase II-specific"/>
    <property type="evidence" value="ECO:0007669"/>
    <property type="project" value="InterPro"/>
</dbReference>
<dbReference type="PROSITE" id="PS00463">
    <property type="entry name" value="ZN2_CY6_FUNGAL_1"/>
    <property type="match status" value="1"/>
</dbReference>
<feature type="region of interest" description="Disordered" evidence="6">
    <location>
        <begin position="568"/>
        <end position="590"/>
    </location>
</feature>
<dbReference type="PROSITE" id="PS50048">
    <property type="entry name" value="ZN2_CY6_FUNGAL_2"/>
    <property type="match status" value="1"/>
</dbReference>
<dbReference type="Proteomes" id="UP001152646">
    <property type="component" value="Unassembled WGS sequence"/>
</dbReference>
<dbReference type="CDD" id="cd12148">
    <property type="entry name" value="fungal_TF_MHR"/>
    <property type="match status" value="1"/>
</dbReference>
<gene>
    <name evidence="8" type="ORF">PSALAMII_LOCUS1443</name>
</gene>
<comment type="caution">
    <text evidence="8">The sequence shown here is derived from an EMBL/GenBank/DDBJ whole genome shotgun (WGS) entry which is preliminary data.</text>
</comment>
<evidence type="ECO:0000256" key="6">
    <source>
        <dbReference type="SAM" id="MobiDB-lite"/>
    </source>
</evidence>
<dbReference type="InterPro" id="IPR007219">
    <property type="entry name" value="XnlR_reg_dom"/>
</dbReference>
<evidence type="ECO:0000313" key="8">
    <source>
        <dbReference type="EMBL" id="CAG8280542.1"/>
    </source>
</evidence>
<sequence length="671" mass="74754">MSSSRPSKRQRIYRACDQCRRRKSKCDGEQPSCSICRVADRSCTYENGGGRRGLAPGYVRSLETILGLVVQHVPNSENTVHDLLAKSRNNDHFFAKDPATVWRKSRLAKAMPLLLDHEPQENLAPSAQDDPEWDTSEIPITPAVISGDTVPAVPDLNELPQPQTTPKVNPTPPEIFDQSFPADTLDMLENYFKYTHCWFPIMEHHDLLRTMHTSSQPQKSPEDGCRLALWAVVAYEISTDNRNDRVHPVQSQVTTAIYSRAMTQSSNLELGHIQALLVVALLQLKLGDIAHAWRLSGLASRMLASLRPSAKRDRFCHTFNGCILLDNMTSALLKRSPCMSLIEQQEGGSIDEDNMEEWSVWTISSHRPGGQHRDPPQGPLRALSIFNKLKNLMEYLTKILHSSFNVAHADVCDIFSSLQVEQKLLIEMHPYDSSAGCVTPPVIILHLTCNFVIIALFVTSPEAVAMVGNDSTGGLLQSTIDLFDLYVNTTGALRMSPLLNCFALQFKQCLDIDSLIPCQPQRELLQHRASPYLPHMDTEPTSINQILRIPRAIDPDLSTEVPIVQEWNPSAEGPPNVFAQPSVLQPPDPQLELPTPANSTIPVSGSPDLFVRHSPRENAFGETGAFDALFEEMVTSMPSNRQQPTFAQNLGFYAGDLDKDFLEQLQRSTGD</sequence>
<dbReference type="AlphaFoldDB" id="A0A9W4IH51"/>
<dbReference type="OrthoDB" id="2534600at2759"/>
<dbReference type="Pfam" id="PF00172">
    <property type="entry name" value="Zn_clus"/>
    <property type="match status" value="1"/>
</dbReference>
<proteinExistence type="predicted"/>
<dbReference type="InterPro" id="IPR036864">
    <property type="entry name" value="Zn2-C6_fun-type_DNA-bd_sf"/>
</dbReference>
<dbReference type="Pfam" id="PF04082">
    <property type="entry name" value="Fungal_trans"/>
    <property type="match status" value="1"/>
</dbReference>
<keyword evidence="1" id="KW-0479">Metal-binding</keyword>
<evidence type="ECO:0000256" key="4">
    <source>
        <dbReference type="ARBA" id="ARBA00023163"/>
    </source>
</evidence>
<evidence type="ECO:0000259" key="7">
    <source>
        <dbReference type="PROSITE" id="PS50048"/>
    </source>
</evidence>
<keyword evidence="4" id="KW-0804">Transcription</keyword>
<keyword evidence="5" id="KW-0539">Nucleus</keyword>
<organism evidence="8 9">
    <name type="scientific">Penicillium salamii</name>
    <dbReference type="NCBI Taxonomy" id="1612424"/>
    <lineage>
        <taxon>Eukaryota</taxon>
        <taxon>Fungi</taxon>
        <taxon>Dikarya</taxon>
        <taxon>Ascomycota</taxon>
        <taxon>Pezizomycotina</taxon>
        <taxon>Eurotiomycetes</taxon>
        <taxon>Eurotiomycetidae</taxon>
        <taxon>Eurotiales</taxon>
        <taxon>Aspergillaceae</taxon>
        <taxon>Penicillium</taxon>
    </lineage>
</organism>
<dbReference type="PANTHER" id="PTHR47655:SF2">
    <property type="entry name" value="QUINIC ACID UTILIZATION ACTIVATOR"/>
    <property type="match status" value="1"/>
</dbReference>
<reference evidence="8" key="1">
    <citation type="submission" date="2021-07" db="EMBL/GenBank/DDBJ databases">
        <authorList>
            <person name="Branca A.L. A."/>
        </authorList>
    </citation>
    <scope>NUCLEOTIDE SEQUENCE</scope>
</reference>
<dbReference type="InterPro" id="IPR001138">
    <property type="entry name" value="Zn2Cys6_DnaBD"/>
</dbReference>
<accession>A0A9W4IH51</accession>
<dbReference type="GO" id="GO:0006351">
    <property type="term" value="P:DNA-templated transcription"/>
    <property type="evidence" value="ECO:0007669"/>
    <property type="project" value="InterPro"/>
</dbReference>
<feature type="domain" description="Zn(2)-C6 fungal-type" evidence="7">
    <location>
        <begin position="15"/>
        <end position="45"/>
    </location>
</feature>
<evidence type="ECO:0000256" key="1">
    <source>
        <dbReference type="ARBA" id="ARBA00022723"/>
    </source>
</evidence>
<dbReference type="EMBL" id="CAJVPA010000055">
    <property type="protein sequence ID" value="CAG8280542.1"/>
    <property type="molecule type" value="Genomic_DNA"/>
</dbReference>
<keyword evidence="3" id="KW-0238">DNA-binding</keyword>
<evidence type="ECO:0000256" key="3">
    <source>
        <dbReference type="ARBA" id="ARBA00023125"/>
    </source>
</evidence>
<evidence type="ECO:0000256" key="2">
    <source>
        <dbReference type="ARBA" id="ARBA00023015"/>
    </source>
</evidence>
<evidence type="ECO:0000256" key="5">
    <source>
        <dbReference type="ARBA" id="ARBA00023242"/>
    </source>
</evidence>